<accession>A0A3N1PJ47</accession>
<dbReference type="AlphaFoldDB" id="A0A3N1PJ47"/>
<dbReference type="Proteomes" id="UP000268033">
    <property type="component" value="Unassembled WGS sequence"/>
</dbReference>
<keyword evidence="1" id="KW-0732">Signal</keyword>
<name>A0A3N1PJ47_9GAMM</name>
<evidence type="ECO:0000313" key="2">
    <source>
        <dbReference type="EMBL" id="ROQ28623.1"/>
    </source>
</evidence>
<protein>
    <recommendedName>
        <fullName evidence="4">Lipoprotein</fullName>
    </recommendedName>
</protein>
<sequence>MKKILMMGLALLLSACSTHFSTTTQVDDKAYLLLTGNTQGAMLTIDDQPQINLDESNHYTQGDEKVIKFQMDVGSHQVEVQKNGQVLVKRKIYVTNGNTFEVRVP</sequence>
<feature type="chain" id="PRO_5018329145" description="Lipoprotein" evidence="1">
    <location>
        <begin position="21"/>
        <end position="105"/>
    </location>
</feature>
<evidence type="ECO:0000256" key="1">
    <source>
        <dbReference type="SAM" id="SignalP"/>
    </source>
</evidence>
<gene>
    <name evidence="2" type="ORF">EDC28_103216</name>
</gene>
<dbReference type="PROSITE" id="PS51257">
    <property type="entry name" value="PROKAR_LIPOPROTEIN"/>
    <property type="match status" value="1"/>
</dbReference>
<dbReference type="EMBL" id="RJUL01000003">
    <property type="protein sequence ID" value="ROQ28623.1"/>
    <property type="molecule type" value="Genomic_DNA"/>
</dbReference>
<proteinExistence type="predicted"/>
<evidence type="ECO:0000313" key="3">
    <source>
        <dbReference type="Proteomes" id="UP000268033"/>
    </source>
</evidence>
<dbReference type="RefSeq" id="WP_050657278.1">
    <property type="nucleotide sequence ID" value="NZ_JBLXEP010000016.1"/>
</dbReference>
<feature type="signal peptide" evidence="1">
    <location>
        <begin position="1"/>
        <end position="20"/>
    </location>
</feature>
<reference evidence="2 3" key="1">
    <citation type="submission" date="2018-11" db="EMBL/GenBank/DDBJ databases">
        <title>Genomic Encyclopedia of Type Strains, Phase IV (KMG-IV): sequencing the most valuable type-strain genomes for metagenomic binning, comparative biology and taxonomic classification.</title>
        <authorList>
            <person name="Goeker M."/>
        </authorList>
    </citation>
    <scope>NUCLEOTIDE SEQUENCE [LARGE SCALE GENOMIC DNA]</scope>
    <source>
        <strain evidence="2 3">DSM 21945</strain>
    </source>
</reference>
<keyword evidence="3" id="KW-1185">Reference proteome</keyword>
<comment type="caution">
    <text evidence="2">The sequence shown here is derived from an EMBL/GenBank/DDBJ whole genome shotgun (WGS) entry which is preliminary data.</text>
</comment>
<organism evidence="2 3">
    <name type="scientific">Gallaecimonas pentaromativorans</name>
    <dbReference type="NCBI Taxonomy" id="584787"/>
    <lineage>
        <taxon>Bacteria</taxon>
        <taxon>Pseudomonadati</taxon>
        <taxon>Pseudomonadota</taxon>
        <taxon>Gammaproteobacteria</taxon>
        <taxon>Enterobacterales</taxon>
        <taxon>Gallaecimonadaceae</taxon>
        <taxon>Gallaecimonas</taxon>
    </lineage>
</organism>
<dbReference type="OrthoDB" id="6400968at2"/>
<evidence type="ECO:0008006" key="4">
    <source>
        <dbReference type="Google" id="ProtNLM"/>
    </source>
</evidence>
<dbReference type="STRING" id="584787.GCA_001247655_00202"/>